<dbReference type="Gene3D" id="3.50.50.60">
    <property type="entry name" value="FAD/NAD(P)-binding domain"/>
    <property type="match status" value="1"/>
</dbReference>
<name>A0ABP9PL58_9BACT</name>
<dbReference type="InterPro" id="IPR033803">
    <property type="entry name" value="CBD-like_Golvesin-Xly"/>
</dbReference>
<dbReference type="PANTHER" id="PTHR43498:SF1">
    <property type="entry name" value="COB--COM HETERODISULFIDE REDUCTASE IRON-SULFUR SUBUNIT A"/>
    <property type="match status" value="1"/>
</dbReference>
<dbReference type="InterPro" id="IPR036188">
    <property type="entry name" value="FAD/NAD-bd_sf"/>
</dbReference>
<dbReference type="Proteomes" id="UP001499852">
    <property type="component" value="Unassembled WGS sequence"/>
</dbReference>
<evidence type="ECO:0000256" key="1">
    <source>
        <dbReference type="ARBA" id="ARBA00022485"/>
    </source>
</evidence>
<keyword evidence="2" id="KW-0479">Metal-binding</keyword>
<reference evidence="8" key="1">
    <citation type="journal article" date="2019" name="Int. J. Syst. Evol. Microbiol.">
        <title>The Global Catalogue of Microorganisms (GCM) 10K type strain sequencing project: providing services to taxonomists for standard genome sequencing and annotation.</title>
        <authorList>
            <consortium name="The Broad Institute Genomics Platform"/>
            <consortium name="The Broad Institute Genome Sequencing Center for Infectious Disease"/>
            <person name="Wu L."/>
            <person name="Ma J."/>
        </authorList>
    </citation>
    <scope>NUCLEOTIDE SEQUENCE [LARGE SCALE GENOMIC DNA]</scope>
    <source>
        <strain evidence="8">JCM 18053</strain>
    </source>
</reference>
<accession>A0ABP9PL58</accession>
<dbReference type="PANTHER" id="PTHR43498">
    <property type="entry name" value="FERREDOXIN:COB-COM HETERODISULFIDE REDUCTASE SUBUNIT A"/>
    <property type="match status" value="1"/>
</dbReference>
<keyword evidence="3" id="KW-0560">Oxidoreductase</keyword>
<evidence type="ECO:0000256" key="4">
    <source>
        <dbReference type="ARBA" id="ARBA00023004"/>
    </source>
</evidence>
<evidence type="ECO:0000313" key="7">
    <source>
        <dbReference type="EMBL" id="GAA5146907.1"/>
    </source>
</evidence>
<comment type="caution">
    <text evidence="7">The sequence shown here is derived from an EMBL/GenBank/DDBJ whole genome shotgun (WGS) entry which is preliminary data.</text>
</comment>
<dbReference type="Pfam" id="PF12831">
    <property type="entry name" value="FAD_oxidored"/>
    <property type="match status" value="1"/>
</dbReference>
<keyword evidence="8" id="KW-1185">Reference proteome</keyword>
<evidence type="ECO:0000313" key="8">
    <source>
        <dbReference type="Proteomes" id="UP001499852"/>
    </source>
</evidence>
<evidence type="ECO:0000259" key="6">
    <source>
        <dbReference type="Pfam" id="PF25275"/>
    </source>
</evidence>
<keyword evidence="1" id="KW-0004">4Fe-4S</keyword>
<evidence type="ECO:0000256" key="3">
    <source>
        <dbReference type="ARBA" id="ARBA00023002"/>
    </source>
</evidence>
<dbReference type="InterPro" id="IPR039650">
    <property type="entry name" value="HdrA-like"/>
</dbReference>
<evidence type="ECO:0000256" key="2">
    <source>
        <dbReference type="ARBA" id="ARBA00022723"/>
    </source>
</evidence>
<evidence type="ECO:0000256" key="5">
    <source>
        <dbReference type="ARBA" id="ARBA00023014"/>
    </source>
</evidence>
<dbReference type="SUPFAM" id="SSF51905">
    <property type="entry name" value="FAD/NAD(P)-binding domain"/>
    <property type="match status" value="1"/>
</dbReference>
<protein>
    <submittedName>
        <fullName evidence="7">FAD-dependent oxidoreductase</fullName>
    </submittedName>
</protein>
<dbReference type="EMBL" id="BAABIA010000009">
    <property type="protein sequence ID" value="GAA5146907.1"/>
    <property type="molecule type" value="Genomic_DNA"/>
</dbReference>
<feature type="domain" description="Golvesin/Xly CBD-like" evidence="6">
    <location>
        <begin position="627"/>
        <end position="746"/>
    </location>
</feature>
<sequence>MQHQYRSLTKQVNAQNESLAKPAQRFLLLPKLGQPSPRSKMAFPLTCLKDPAIEGRLSLLTMTRSFIASFLLLPSLLAAADSADVIIYGGSSGGITAAIQTARMGKKAILIEPTQFLGGLTTGGLGATDIGNKKAIGGMSREFYANVFKFYSDAAKWKQETREAYYARKPHGNTGTEDTMWTFEPHAASEIYDAMLKPVAGSVTVVKGERLDLKKGVVKDGAKITKIIMESGREFIGPMFIDATYEGDLMAKAGVKYHVGREANSVYGEQLNGVQVAHSRSHQFNKNVDPYVKPGDPSSGLLPGIEKDPGEEFSGDRKVQAYNFRMCTTDDAANRRDWEKPENYDERMFELALRNVEAGDDRISWAPAWMPNRKTDTNNNHAISTDFIGANWDYPEADYETRAKIWKAHEDWQKGLMWTYAHHPRVPKHIQEAFQKLGLAKDEFTDNNNFPRQLYVREARRMIGDYVMTEKNCKRLEIVQDSIGMGAYNMDSHNIQRYVTKEGFVRNEGDVQVRSRPYPISYRSIRPKAEECTNLLVPICLSASHISYGSIRMEPVFMVTGQSAATAAVHAIEQGTSVQGIDYEKLKARLLQDGQMLDFESPPIPEVTTIKKDSLKGIVVDDAEADLTGFDSEGSSTPGYVEHGYRHDSNENKGKARARFTPALPKAGSYEVFICYSALSNRADNVPVTIHHAGGDAKIVVNQKKLPSGKNGFHRLGAFKFEEGKSGWVEITNEGTKGHVVVDAVQWLPAK</sequence>
<gene>
    <name evidence="7" type="ORF">GCM10023213_40760</name>
</gene>
<keyword evidence="5" id="KW-0411">Iron-sulfur</keyword>
<organism evidence="7 8">
    <name type="scientific">Prosthecobacter algae</name>
    <dbReference type="NCBI Taxonomy" id="1144682"/>
    <lineage>
        <taxon>Bacteria</taxon>
        <taxon>Pseudomonadati</taxon>
        <taxon>Verrucomicrobiota</taxon>
        <taxon>Verrucomicrobiia</taxon>
        <taxon>Verrucomicrobiales</taxon>
        <taxon>Verrucomicrobiaceae</taxon>
        <taxon>Prosthecobacter</taxon>
    </lineage>
</organism>
<keyword evidence="4" id="KW-0408">Iron</keyword>
<dbReference type="Pfam" id="PF25275">
    <property type="entry name" value="Golvesin_C"/>
    <property type="match status" value="1"/>
</dbReference>
<proteinExistence type="predicted"/>